<gene>
    <name evidence="2" type="ORF">O181_027254</name>
</gene>
<dbReference type="Proteomes" id="UP000765509">
    <property type="component" value="Unassembled WGS sequence"/>
</dbReference>
<keyword evidence="3" id="KW-1185">Reference proteome</keyword>
<proteinExistence type="predicted"/>
<organism evidence="2 3">
    <name type="scientific">Austropuccinia psidii MF-1</name>
    <dbReference type="NCBI Taxonomy" id="1389203"/>
    <lineage>
        <taxon>Eukaryota</taxon>
        <taxon>Fungi</taxon>
        <taxon>Dikarya</taxon>
        <taxon>Basidiomycota</taxon>
        <taxon>Pucciniomycotina</taxon>
        <taxon>Pucciniomycetes</taxon>
        <taxon>Pucciniales</taxon>
        <taxon>Sphaerophragmiaceae</taxon>
        <taxon>Austropuccinia</taxon>
    </lineage>
</organism>
<feature type="region of interest" description="Disordered" evidence="1">
    <location>
        <begin position="177"/>
        <end position="197"/>
    </location>
</feature>
<dbReference type="OrthoDB" id="3259198at2759"/>
<sequence>MDLHLQVKNLAQDIYKAAVQAESLVKMISLGNDSQTSDQYDPDEDNYMKEASGSFSDGNSLATAPSKTIKQQRICSNVYEYFENTSNLNKHLAKCAGWLTAWEGNSPGSIDPNLGAKLAAEEQGTLQKSLVETIVAIQLLFYVFETYPPKNRPHHMDQITLETQDTSSALSIISTGPINPNTSGIPNEHGGWPATHG</sequence>
<accession>A0A9Q3H2F5</accession>
<protein>
    <submittedName>
        <fullName evidence="2">Uncharacterized protein</fullName>
    </submittedName>
</protein>
<reference evidence="2" key="1">
    <citation type="submission" date="2021-03" db="EMBL/GenBank/DDBJ databases">
        <title>Draft genome sequence of rust myrtle Austropuccinia psidii MF-1, a brazilian biotype.</title>
        <authorList>
            <person name="Quecine M.C."/>
            <person name="Pachon D.M.R."/>
            <person name="Bonatelli M.L."/>
            <person name="Correr F.H."/>
            <person name="Franceschini L.M."/>
            <person name="Leite T.F."/>
            <person name="Margarido G.R.A."/>
            <person name="Almeida C.A."/>
            <person name="Ferrarezi J.A."/>
            <person name="Labate C.A."/>
        </authorList>
    </citation>
    <scope>NUCLEOTIDE SEQUENCE</scope>
    <source>
        <strain evidence="2">MF-1</strain>
    </source>
</reference>
<evidence type="ECO:0000313" key="3">
    <source>
        <dbReference type="Proteomes" id="UP000765509"/>
    </source>
</evidence>
<evidence type="ECO:0000313" key="2">
    <source>
        <dbReference type="EMBL" id="MBW0487539.1"/>
    </source>
</evidence>
<evidence type="ECO:0000256" key="1">
    <source>
        <dbReference type="SAM" id="MobiDB-lite"/>
    </source>
</evidence>
<comment type="caution">
    <text evidence="2">The sequence shown here is derived from an EMBL/GenBank/DDBJ whole genome shotgun (WGS) entry which is preliminary data.</text>
</comment>
<dbReference type="EMBL" id="AVOT02009177">
    <property type="protein sequence ID" value="MBW0487539.1"/>
    <property type="molecule type" value="Genomic_DNA"/>
</dbReference>
<name>A0A9Q3H2F5_9BASI</name>
<dbReference type="AlphaFoldDB" id="A0A9Q3H2F5"/>